<proteinExistence type="predicted"/>
<organism evidence="2 3">
    <name type="scientific">Entotheonella factor</name>
    <dbReference type="NCBI Taxonomy" id="1429438"/>
    <lineage>
        <taxon>Bacteria</taxon>
        <taxon>Pseudomonadati</taxon>
        <taxon>Nitrospinota/Tectimicrobiota group</taxon>
        <taxon>Candidatus Tectimicrobiota</taxon>
        <taxon>Candidatus Entotheonellia</taxon>
        <taxon>Candidatus Entotheonellales</taxon>
        <taxon>Candidatus Entotheonellaceae</taxon>
        <taxon>Candidatus Entotheonella</taxon>
    </lineage>
</organism>
<name>W4LXB6_ENTF1</name>
<sequence length="41" mass="4905">MAVSFEIYAYQLAYSNPVYIAIAYFELVYFLRCIQYDAFFS</sequence>
<dbReference type="HOGENOM" id="CLU_3267288_0_0_7"/>
<protein>
    <submittedName>
        <fullName evidence="2">Uncharacterized protein</fullName>
    </submittedName>
</protein>
<comment type="caution">
    <text evidence="2">The sequence shown here is derived from an EMBL/GenBank/DDBJ whole genome shotgun (WGS) entry which is preliminary data.</text>
</comment>
<evidence type="ECO:0000313" key="2">
    <source>
        <dbReference type="EMBL" id="ETX02381.1"/>
    </source>
</evidence>
<keyword evidence="1" id="KW-0472">Membrane</keyword>
<gene>
    <name evidence="2" type="ORF">ETSY1_03750</name>
</gene>
<feature type="transmembrane region" description="Helical" evidence="1">
    <location>
        <begin position="12"/>
        <end position="31"/>
    </location>
</feature>
<accession>W4LXB6</accession>
<keyword evidence="3" id="KW-1185">Reference proteome</keyword>
<evidence type="ECO:0000313" key="3">
    <source>
        <dbReference type="Proteomes" id="UP000019141"/>
    </source>
</evidence>
<reference evidence="2 3" key="1">
    <citation type="journal article" date="2014" name="Nature">
        <title>An environmental bacterial taxon with a large and distinct metabolic repertoire.</title>
        <authorList>
            <person name="Wilson M.C."/>
            <person name="Mori T."/>
            <person name="Ruckert C."/>
            <person name="Uria A.R."/>
            <person name="Helf M.J."/>
            <person name="Takada K."/>
            <person name="Gernert C."/>
            <person name="Steffens U.A."/>
            <person name="Heycke N."/>
            <person name="Schmitt S."/>
            <person name="Rinke C."/>
            <person name="Helfrich E.J."/>
            <person name="Brachmann A.O."/>
            <person name="Gurgui C."/>
            <person name="Wakimoto T."/>
            <person name="Kracht M."/>
            <person name="Crusemann M."/>
            <person name="Hentschel U."/>
            <person name="Abe I."/>
            <person name="Matsunaga S."/>
            <person name="Kalinowski J."/>
            <person name="Takeyama H."/>
            <person name="Piel J."/>
        </authorList>
    </citation>
    <scope>NUCLEOTIDE SEQUENCE [LARGE SCALE GENOMIC DNA]</scope>
    <source>
        <strain evidence="3">TSY1</strain>
    </source>
</reference>
<keyword evidence="1" id="KW-0812">Transmembrane</keyword>
<evidence type="ECO:0000256" key="1">
    <source>
        <dbReference type="SAM" id="Phobius"/>
    </source>
</evidence>
<keyword evidence="1" id="KW-1133">Transmembrane helix</keyword>
<dbReference type="Proteomes" id="UP000019141">
    <property type="component" value="Unassembled WGS sequence"/>
</dbReference>
<dbReference type="AlphaFoldDB" id="W4LXB6"/>
<dbReference type="EMBL" id="AZHW01000150">
    <property type="protein sequence ID" value="ETX02381.1"/>
    <property type="molecule type" value="Genomic_DNA"/>
</dbReference>